<protein>
    <submittedName>
        <fullName evidence="1">Uncharacterized protein</fullName>
    </submittedName>
</protein>
<dbReference type="AlphaFoldDB" id="A0A068YCQ6"/>
<reference evidence="1" key="1">
    <citation type="journal article" date="2013" name="Nature">
        <title>The genomes of four tapeworm species reveal adaptations to parasitism.</title>
        <authorList>
            <person name="Tsai I.J."/>
            <person name="Zarowiecki M."/>
            <person name="Holroyd N."/>
            <person name="Garciarrubio A."/>
            <person name="Sanchez-Flores A."/>
            <person name="Brooks K.L."/>
            <person name="Tracey A."/>
            <person name="Bobes R.J."/>
            <person name="Fragoso G."/>
            <person name="Sciutto E."/>
            <person name="Aslett M."/>
            <person name="Beasley H."/>
            <person name="Bennett H.M."/>
            <person name="Cai J."/>
            <person name="Camicia F."/>
            <person name="Clark R."/>
            <person name="Cucher M."/>
            <person name="De Silva N."/>
            <person name="Day T.A."/>
            <person name="Deplazes P."/>
            <person name="Estrada K."/>
            <person name="Fernandez C."/>
            <person name="Holland P.W."/>
            <person name="Hou J."/>
            <person name="Hu S."/>
            <person name="Huckvale T."/>
            <person name="Hung S.S."/>
            <person name="Kamenetzky L."/>
            <person name="Keane J.A."/>
            <person name="Kiss F."/>
            <person name="Koziol U."/>
            <person name="Lambert O."/>
            <person name="Liu K."/>
            <person name="Luo X."/>
            <person name="Luo Y."/>
            <person name="Macchiaroli N."/>
            <person name="Nichol S."/>
            <person name="Paps J."/>
            <person name="Parkinson J."/>
            <person name="Pouchkina-Stantcheva N."/>
            <person name="Riddiford N."/>
            <person name="Rosenzvit M."/>
            <person name="Salinas G."/>
            <person name="Wasmuth J.D."/>
            <person name="Zamanian M."/>
            <person name="Zheng Y."/>
            <person name="Cai X."/>
            <person name="Soberon X."/>
            <person name="Olson P.D."/>
            <person name="Laclette J.P."/>
            <person name="Brehm K."/>
            <person name="Berriman M."/>
            <person name="Garciarrubio A."/>
            <person name="Bobes R.J."/>
            <person name="Fragoso G."/>
            <person name="Sanchez-Flores A."/>
            <person name="Estrada K."/>
            <person name="Cevallos M.A."/>
            <person name="Morett E."/>
            <person name="Gonzalez V."/>
            <person name="Portillo T."/>
            <person name="Ochoa-Leyva A."/>
            <person name="Jose M.V."/>
            <person name="Sciutto E."/>
            <person name="Landa A."/>
            <person name="Jimenez L."/>
            <person name="Valdes V."/>
            <person name="Carrero J.C."/>
            <person name="Larralde C."/>
            <person name="Morales-Montor J."/>
            <person name="Limon-Lason J."/>
            <person name="Soberon X."/>
            <person name="Laclette J.P."/>
        </authorList>
    </citation>
    <scope>NUCLEOTIDE SEQUENCE [LARGE SCALE GENOMIC DNA]</scope>
</reference>
<accession>A0A068YCQ6</accession>
<name>A0A068YCQ6_ECHMU</name>
<evidence type="ECO:0000313" key="2">
    <source>
        <dbReference type="Proteomes" id="UP000017246"/>
    </source>
</evidence>
<evidence type="ECO:0000313" key="1">
    <source>
        <dbReference type="EMBL" id="CDS39978.1"/>
    </source>
</evidence>
<dbReference type="Proteomes" id="UP000017246">
    <property type="component" value="Unassembled WGS sequence"/>
</dbReference>
<keyword evidence="2" id="KW-1185">Reference proteome</keyword>
<sequence length="68" mass="7591">MSSSSGKSRVATWKDSKKYGVKNTENKVKAISNLPLRFSPTDRLSPERHSQTNVHDSTVLFSLITLRG</sequence>
<proteinExistence type="predicted"/>
<organism evidence="1 2">
    <name type="scientific">Echinococcus multilocularis</name>
    <name type="common">Fox tapeworm</name>
    <dbReference type="NCBI Taxonomy" id="6211"/>
    <lineage>
        <taxon>Eukaryota</taxon>
        <taxon>Metazoa</taxon>
        <taxon>Spiralia</taxon>
        <taxon>Lophotrochozoa</taxon>
        <taxon>Platyhelminthes</taxon>
        <taxon>Cestoda</taxon>
        <taxon>Eucestoda</taxon>
        <taxon>Cyclophyllidea</taxon>
        <taxon>Taeniidae</taxon>
        <taxon>Echinococcus</taxon>
    </lineage>
</organism>
<reference evidence="1" key="2">
    <citation type="submission" date="2015-11" db="EMBL/GenBank/DDBJ databases">
        <authorList>
            <person name="Zhang Y."/>
            <person name="Guo Z."/>
        </authorList>
    </citation>
    <scope>NUCLEOTIDE SEQUENCE</scope>
</reference>
<gene>
    <name evidence="1" type="ORF">EmuJ_000753800</name>
</gene>
<dbReference type="EMBL" id="LN902841">
    <property type="protein sequence ID" value="CDS39978.1"/>
    <property type="molecule type" value="Genomic_DNA"/>
</dbReference>